<dbReference type="EMBL" id="CP058649">
    <property type="protein sequence ID" value="QUI21869.1"/>
    <property type="molecule type" value="Genomic_DNA"/>
</dbReference>
<dbReference type="Gene3D" id="3.40.50.11890">
    <property type="match status" value="1"/>
</dbReference>
<protein>
    <submittedName>
        <fullName evidence="4">2-hydroxyacyl-CoA dehydratase</fullName>
    </submittedName>
</protein>
<dbReference type="GO" id="GO:0016836">
    <property type="term" value="F:hydro-lyase activity"/>
    <property type="evidence" value="ECO:0007669"/>
    <property type="project" value="UniProtKB-ARBA"/>
</dbReference>
<keyword evidence="3" id="KW-0411">Iron-sulfur</keyword>
<comment type="cofactor">
    <cofactor evidence="1">
        <name>[4Fe-4S] cluster</name>
        <dbReference type="ChEBI" id="CHEBI:49883"/>
    </cofactor>
</comment>
<evidence type="ECO:0000256" key="2">
    <source>
        <dbReference type="ARBA" id="ARBA00005806"/>
    </source>
</evidence>
<dbReference type="Proteomes" id="UP000683246">
    <property type="component" value="Chromosome"/>
</dbReference>
<keyword evidence="3" id="KW-0408">Iron</keyword>
<accession>A0A8J8SG02</accession>
<name>A0A8J8SG02_9FIRM</name>
<dbReference type="PANTHER" id="PTHR30548">
    <property type="entry name" value="2-HYDROXYGLUTARYL-COA DEHYDRATASE, D-COMPONENT-RELATED"/>
    <property type="match status" value="1"/>
</dbReference>
<dbReference type="GO" id="GO:0051536">
    <property type="term" value="F:iron-sulfur cluster binding"/>
    <property type="evidence" value="ECO:0007669"/>
    <property type="project" value="UniProtKB-KW"/>
</dbReference>
<proteinExistence type="inferred from homology"/>
<dbReference type="Gene3D" id="3.40.50.11900">
    <property type="match status" value="1"/>
</dbReference>
<evidence type="ECO:0000256" key="1">
    <source>
        <dbReference type="ARBA" id="ARBA00001966"/>
    </source>
</evidence>
<dbReference type="AlphaFoldDB" id="A0A8J8SG02"/>
<comment type="similarity">
    <text evidence="2">Belongs to the FldB/FldC dehydratase alpha/beta subunit family.</text>
</comment>
<keyword evidence="5" id="KW-1185">Reference proteome</keyword>
<dbReference type="KEGG" id="vpy:HZI73_05945"/>
<evidence type="ECO:0000256" key="3">
    <source>
        <dbReference type="ARBA" id="ARBA00023014"/>
    </source>
</evidence>
<organism evidence="4 5">
    <name type="scientific">Vallitalea pronyensis</name>
    <dbReference type="NCBI Taxonomy" id="1348613"/>
    <lineage>
        <taxon>Bacteria</taxon>
        <taxon>Bacillati</taxon>
        <taxon>Bacillota</taxon>
        <taxon>Clostridia</taxon>
        <taxon>Lachnospirales</taxon>
        <taxon>Vallitaleaceae</taxon>
        <taxon>Vallitalea</taxon>
    </lineage>
</organism>
<dbReference type="Pfam" id="PF06050">
    <property type="entry name" value="HGD-D"/>
    <property type="match status" value="1"/>
</dbReference>
<sequence>MLGKMDEFLNKLDLTIRFMKNTDKKFISTYIKSQFKALENIYNGSPYILSTYYFPSELACIYDVEVIYIERLVGLAVGMNMLDKDTTTPLHHGICSYQKAFLKLIEQKIIPKPQMIIAVRYPCKDAVKLCDYLHNTYKIPIFYLSLRQLRKDLEDVHDYLSSQYQVIEDIKDVVRRSNAAHDLKKTIDHYRMQYPGIIRSDDCLKIFPIENDFGKDSATYVLKGLLSCIEKNISTYQKDNKPTICWMGLIPLSDNNMLTKIEKYTHCKFVYEEMWMFGDYKLYQDNFFDALTEKIKQSLFYNTHRRIHKIHDMMRQTHTEIVINLSHHNCSFLPQTIHQFKAYFEQKGITFYNISCDVVYEKFDSHSIMNSINKHVPYIGGENKDACLHLK</sequence>
<evidence type="ECO:0000313" key="4">
    <source>
        <dbReference type="EMBL" id="QUI21869.1"/>
    </source>
</evidence>
<dbReference type="RefSeq" id="WP_212697339.1">
    <property type="nucleotide sequence ID" value="NZ_CP058649.1"/>
</dbReference>
<gene>
    <name evidence="4" type="ORF">HZI73_05945</name>
</gene>
<dbReference type="PANTHER" id="PTHR30548:SF2">
    <property type="entry name" value="2-HYDROXYACYL-COA DEHYDRATASE,D-COMPONENT"/>
    <property type="match status" value="1"/>
</dbReference>
<reference evidence="4" key="1">
    <citation type="submission" date="2020-07" db="EMBL/GenBank/DDBJ databases">
        <title>Vallitalea pronyensis genome.</title>
        <authorList>
            <person name="Postec A."/>
        </authorList>
    </citation>
    <scope>NUCLEOTIDE SEQUENCE</scope>
    <source>
        <strain evidence="4">FatNI3</strain>
    </source>
</reference>
<evidence type="ECO:0000313" key="5">
    <source>
        <dbReference type="Proteomes" id="UP000683246"/>
    </source>
</evidence>
<keyword evidence="3" id="KW-0479">Metal-binding</keyword>
<dbReference type="InterPro" id="IPR010327">
    <property type="entry name" value="FldB/FldC_alpha/beta"/>
</dbReference>